<evidence type="ECO:0000259" key="1">
    <source>
        <dbReference type="PROSITE" id="PS51733"/>
    </source>
</evidence>
<dbReference type="PANTHER" id="PTHR43679:SF2">
    <property type="entry name" value="OCTANOYL-[GCVH]:PROTEIN N-OCTANOYLTRANSFERASE"/>
    <property type="match status" value="1"/>
</dbReference>
<dbReference type="InterPro" id="IPR050664">
    <property type="entry name" value="Octanoyltrans_LipM/LipL"/>
</dbReference>
<keyword evidence="2" id="KW-0436">Ligase</keyword>
<dbReference type="PROSITE" id="PS51733">
    <property type="entry name" value="BPL_LPL_CATALYTIC"/>
    <property type="match status" value="1"/>
</dbReference>
<evidence type="ECO:0000313" key="2">
    <source>
        <dbReference type="EMBL" id="OBR64102.1"/>
    </source>
</evidence>
<keyword evidence="3" id="KW-1185">Reference proteome</keyword>
<reference evidence="2 3" key="1">
    <citation type="submission" date="2016-05" db="EMBL/GenBank/DDBJ databases">
        <title>Paenibacillus oryzae. sp. nov., isolated from the rice root.</title>
        <authorList>
            <person name="Zhang J."/>
            <person name="Zhang X."/>
        </authorList>
    </citation>
    <scope>NUCLEOTIDE SEQUENCE [LARGE SCALE GENOMIC DNA]</scope>
    <source>
        <strain evidence="2 3">1DrF-4</strain>
    </source>
</reference>
<dbReference type="Gene3D" id="3.30.930.10">
    <property type="entry name" value="Bira Bifunctional Protein, Domain 2"/>
    <property type="match status" value="1"/>
</dbReference>
<evidence type="ECO:0000313" key="3">
    <source>
        <dbReference type="Proteomes" id="UP000092024"/>
    </source>
</evidence>
<dbReference type="InterPro" id="IPR045864">
    <property type="entry name" value="aa-tRNA-synth_II/BPL/LPL"/>
</dbReference>
<dbReference type="GO" id="GO:0140096">
    <property type="term" value="F:catalytic activity, acting on a protein"/>
    <property type="evidence" value="ECO:0007669"/>
    <property type="project" value="UniProtKB-ARBA"/>
</dbReference>
<dbReference type="GO" id="GO:0009249">
    <property type="term" value="P:protein lipoylation"/>
    <property type="evidence" value="ECO:0007669"/>
    <property type="project" value="UniProtKB-ARBA"/>
</dbReference>
<gene>
    <name evidence="2" type="ORF">A7K91_15890</name>
</gene>
<dbReference type="SUPFAM" id="SSF55681">
    <property type="entry name" value="Class II aaRS and biotin synthetases"/>
    <property type="match status" value="1"/>
</dbReference>
<comment type="caution">
    <text evidence="2">The sequence shown here is derived from an EMBL/GenBank/DDBJ whole genome shotgun (WGS) entry which is preliminary data.</text>
</comment>
<dbReference type="OrthoDB" id="2080934at2"/>
<name>A0A1A5YEV5_9BACL</name>
<dbReference type="EMBL" id="LYPA01000066">
    <property type="protein sequence ID" value="OBR64102.1"/>
    <property type="molecule type" value="Genomic_DNA"/>
</dbReference>
<organism evidence="2 3">
    <name type="scientific">Paenibacillus oryzae</name>
    <dbReference type="NCBI Taxonomy" id="1844972"/>
    <lineage>
        <taxon>Bacteria</taxon>
        <taxon>Bacillati</taxon>
        <taxon>Bacillota</taxon>
        <taxon>Bacilli</taxon>
        <taxon>Bacillales</taxon>
        <taxon>Paenibacillaceae</taxon>
        <taxon>Paenibacillus</taxon>
    </lineage>
</organism>
<dbReference type="InterPro" id="IPR004143">
    <property type="entry name" value="BPL_LPL_catalytic"/>
</dbReference>
<protein>
    <submittedName>
        <fullName evidence="2">Ligase</fullName>
    </submittedName>
</protein>
<dbReference type="Proteomes" id="UP000092024">
    <property type="component" value="Unassembled WGS sequence"/>
</dbReference>
<sequence length="273" mass="29731">MAPIGKNILLLDRSSDLSQPDPLYAFAMDELLCRSAGNGGPAVCHLWRQPRAFILGSRDNRLPYADKAKQWLQANGWLVMVRNSGGAAVPLDGGVVNLSLILPKNESSEAGYNGDFETMYRLIARALQHTNKAVKKGEVQGAYCPGDFDLSIGGYKFCGIAQRRQVHAAIIQAFVVAEGSGRERAEFVRSFYNIASDNDNSLGHPIVTGESTASLEELTELGPQAAASFVQAVKDVIRQTQTTEGLREASARLRMPSSEDLQGMISQLRARYN</sequence>
<dbReference type="STRING" id="1844972.A7K91_15890"/>
<dbReference type="PANTHER" id="PTHR43679">
    <property type="entry name" value="OCTANOYLTRANSFERASE LIPM-RELATED"/>
    <property type="match status" value="1"/>
</dbReference>
<dbReference type="Pfam" id="PF21948">
    <property type="entry name" value="LplA-B_cat"/>
    <property type="match status" value="1"/>
</dbReference>
<dbReference type="AlphaFoldDB" id="A0A1A5YEV5"/>
<dbReference type="RefSeq" id="WP_068685292.1">
    <property type="nucleotide sequence ID" value="NZ_LYPA01000066.1"/>
</dbReference>
<accession>A0A1A5YEV5</accession>
<dbReference type="GO" id="GO:0016874">
    <property type="term" value="F:ligase activity"/>
    <property type="evidence" value="ECO:0007669"/>
    <property type="project" value="UniProtKB-KW"/>
</dbReference>
<dbReference type="GO" id="GO:0016740">
    <property type="term" value="F:transferase activity"/>
    <property type="evidence" value="ECO:0007669"/>
    <property type="project" value="UniProtKB-ARBA"/>
</dbReference>
<proteinExistence type="predicted"/>
<feature type="domain" description="BPL/LPL catalytic" evidence="1">
    <location>
        <begin position="38"/>
        <end position="223"/>
    </location>
</feature>